<evidence type="ECO:0000313" key="3">
    <source>
        <dbReference type="EMBL" id="CAB4170773.1"/>
    </source>
</evidence>
<sequence>MTNITGRVAFGPINNSISGISLGYDSMFKEFDRLLNGTIPNDKYPPHNIIKLNDYSYVVELALAGFTKDEIDITVNAGVLTIKGNKKPCELEAVQYLHRGISARSFAKTISIIDTVEVRTAKYEDGILYIFLENVIPESKKPRKIEIIASPTKKELLVE</sequence>
<organism evidence="4">
    <name type="scientific">uncultured Caudovirales phage</name>
    <dbReference type="NCBI Taxonomy" id="2100421"/>
    <lineage>
        <taxon>Viruses</taxon>
        <taxon>Duplodnaviria</taxon>
        <taxon>Heunggongvirae</taxon>
        <taxon>Uroviricota</taxon>
        <taxon>Caudoviricetes</taxon>
        <taxon>Peduoviridae</taxon>
        <taxon>Maltschvirus</taxon>
        <taxon>Maltschvirus maltsch</taxon>
    </lineage>
</organism>
<proteinExistence type="predicted"/>
<accession>A0A6J5Q420</accession>
<feature type="domain" description="SHSP" evidence="1">
    <location>
        <begin position="38"/>
        <end position="150"/>
    </location>
</feature>
<dbReference type="EMBL" id="LR796815">
    <property type="protein sequence ID" value="CAB4168048.1"/>
    <property type="molecule type" value="Genomic_DNA"/>
</dbReference>
<dbReference type="EMBL" id="LR797534">
    <property type="protein sequence ID" value="CAB4223120.1"/>
    <property type="molecule type" value="Genomic_DNA"/>
</dbReference>
<reference evidence="4" key="1">
    <citation type="submission" date="2020-05" db="EMBL/GenBank/DDBJ databases">
        <authorList>
            <person name="Chiriac C."/>
            <person name="Salcher M."/>
            <person name="Ghai R."/>
            <person name="Kavagutti S V."/>
        </authorList>
    </citation>
    <scope>NUCLEOTIDE SEQUENCE</scope>
</reference>
<dbReference type="SUPFAM" id="SSF49764">
    <property type="entry name" value="HSP20-like chaperones"/>
    <property type="match status" value="1"/>
</dbReference>
<dbReference type="InterPro" id="IPR008978">
    <property type="entry name" value="HSP20-like_chaperone"/>
</dbReference>
<gene>
    <name evidence="5" type="ORF">UFOVP1666_137</name>
    <name evidence="2" type="ORF">UFOVP867_92</name>
    <name evidence="3" type="ORF">UFOVP913_106</name>
    <name evidence="4" type="ORF">UFOVP993_159</name>
</gene>
<dbReference type="PANTHER" id="PTHR47062:SF1">
    <property type="entry name" value="SMALL HEAT SHOCK PROTEIN IBPA"/>
    <property type="match status" value="1"/>
</dbReference>
<evidence type="ECO:0000313" key="2">
    <source>
        <dbReference type="EMBL" id="CAB4168048.1"/>
    </source>
</evidence>
<dbReference type="InterPro" id="IPR002068">
    <property type="entry name" value="A-crystallin/Hsp20_dom"/>
</dbReference>
<dbReference type="EMBL" id="LR796944">
    <property type="protein sequence ID" value="CAB4177076.1"/>
    <property type="molecule type" value="Genomic_DNA"/>
</dbReference>
<dbReference type="PANTHER" id="PTHR47062">
    <property type="match status" value="1"/>
</dbReference>
<evidence type="ECO:0000313" key="5">
    <source>
        <dbReference type="EMBL" id="CAB4223120.1"/>
    </source>
</evidence>
<evidence type="ECO:0000313" key="4">
    <source>
        <dbReference type="EMBL" id="CAB4177076.1"/>
    </source>
</evidence>
<dbReference type="Gene3D" id="2.60.40.790">
    <property type="match status" value="1"/>
</dbReference>
<keyword evidence="4" id="KW-0346">Stress response</keyword>
<name>A0A6J5Q420_9CAUD</name>
<protein>
    <submittedName>
        <fullName evidence="4">IbpA Molecular chaperone (Small heat shock protein)</fullName>
    </submittedName>
</protein>
<dbReference type="EMBL" id="LR796858">
    <property type="protein sequence ID" value="CAB4170773.1"/>
    <property type="molecule type" value="Genomic_DNA"/>
</dbReference>
<dbReference type="PROSITE" id="PS01031">
    <property type="entry name" value="SHSP"/>
    <property type="match status" value="1"/>
</dbReference>
<evidence type="ECO:0000259" key="1">
    <source>
        <dbReference type="PROSITE" id="PS01031"/>
    </source>
</evidence>
<dbReference type="Pfam" id="PF00011">
    <property type="entry name" value="HSP20"/>
    <property type="match status" value="1"/>
</dbReference>